<dbReference type="SUPFAM" id="SSF109604">
    <property type="entry name" value="HD-domain/PDEase-like"/>
    <property type="match status" value="1"/>
</dbReference>
<evidence type="ECO:0000313" key="3">
    <source>
        <dbReference type="Proteomes" id="UP000191010"/>
    </source>
</evidence>
<dbReference type="Proteomes" id="UP000191010">
    <property type="component" value="Chromosome"/>
</dbReference>
<keyword evidence="2" id="KW-0418">Kinase</keyword>
<proteinExistence type="predicted"/>
<protein>
    <submittedName>
        <fullName evidence="2">Histidine kinase</fullName>
    </submittedName>
</protein>
<dbReference type="Pfam" id="PF08668">
    <property type="entry name" value="HDOD"/>
    <property type="match status" value="1"/>
</dbReference>
<dbReference type="PANTHER" id="PTHR33525">
    <property type="match status" value="1"/>
</dbReference>
<sequence>MSMNKLAEMVQAQLLDAIEKDDLVLPTLPEVALSIREAAEDSEISVAALSRVIGRDAALSARLIKVVNSPLLRATVEVTELHTAITRLGINYSCNLAIGLVIEQIFHARSPAVEQKLREIWANSLEVAGMSYELARRYTRLKPDQAALGGLVNQIGALPVLIYAEEHNELLSDPVCLHHVIELIQPVLGDKILKAWEFPEQLVKLPGLVQDLDRQTDRIDYIDVVQIARCVSQRGRERPLAALPAYRHLGLPMGSELHAEDLLEARSLLR</sequence>
<evidence type="ECO:0000259" key="1">
    <source>
        <dbReference type="PROSITE" id="PS51833"/>
    </source>
</evidence>
<keyword evidence="2" id="KW-0808">Transferase</keyword>
<dbReference type="InterPro" id="IPR013976">
    <property type="entry name" value="HDOD"/>
</dbReference>
<keyword evidence="3" id="KW-1185">Reference proteome</keyword>
<accession>A0ABM6IZU5</accession>
<dbReference type="PANTHER" id="PTHR33525:SF3">
    <property type="entry name" value="RIBONUCLEASE Y"/>
    <property type="match status" value="1"/>
</dbReference>
<name>A0ABM6IZU5_9PSED</name>
<dbReference type="EMBL" id="CP019952">
    <property type="protein sequence ID" value="AQW67587.1"/>
    <property type="molecule type" value="Genomic_DNA"/>
</dbReference>
<dbReference type="Gene3D" id="1.10.3210.10">
    <property type="entry name" value="Hypothetical protein af1432"/>
    <property type="match status" value="1"/>
</dbReference>
<dbReference type="GO" id="GO:0016301">
    <property type="term" value="F:kinase activity"/>
    <property type="evidence" value="ECO:0007669"/>
    <property type="project" value="UniProtKB-KW"/>
</dbReference>
<gene>
    <name evidence="2" type="ORF">B2J77_04710</name>
</gene>
<organism evidence="2 3">
    <name type="scientific">Pseudomonas parafulva</name>
    <dbReference type="NCBI Taxonomy" id="157782"/>
    <lineage>
        <taxon>Bacteria</taxon>
        <taxon>Pseudomonadati</taxon>
        <taxon>Pseudomonadota</taxon>
        <taxon>Gammaproteobacteria</taxon>
        <taxon>Pseudomonadales</taxon>
        <taxon>Pseudomonadaceae</taxon>
        <taxon>Pseudomonas</taxon>
    </lineage>
</organism>
<feature type="domain" description="HDOD" evidence="1">
    <location>
        <begin position="25"/>
        <end position="212"/>
    </location>
</feature>
<dbReference type="InterPro" id="IPR052340">
    <property type="entry name" value="RNase_Y/CdgJ"/>
</dbReference>
<dbReference type="PROSITE" id="PS51833">
    <property type="entry name" value="HDOD"/>
    <property type="match status" value="1"/>
</dbReference>
<reference evidence="2 3" key="1">
    <citation type="submission" date="2017-02" db="EMBL/GenBank/DDBJ databases">
        <authorList>
            <person name="Guo L."/>
        </authorList>
    </citation>
    <scope>NUCLEOTIDE SEQUENCE [LARGE SCALE GENOMIC DNA]</scope>
    <source>
        <strain evidence="2 3">PRS09-11288</strain>
    </source>
</reference>
<evidence type="ECO:0000313" key="2">
    <source>
        <dbReference type="EMBL" id="AQW67587.1"/>
    </source>
</evidence>